<dbReference type="GO" id="GO:0003723">
    <property type="term" value="F:RNA binding"/>
    <property type="evidence" value="ECO:0007669"/>
    <property type="project" value="UniProtKB-UniRule"/>
</dbReference>
<comment type="caution">
    <text evidence="5">The sequence shown here is derived from an EMBL/GenBank/DDBJ whole genome shotgun (WGS) entry which is preliminary data.</text>
</comment>
<dbReference type="SMART" id="SM00360">
    <property type="entry name" value="RRM"/>
    <property type="match status" value="1"/>
</dbReference>
<evidence type="ECO:0000313" key="6">
    <source>
        <dbReference type="Proteomes" id="UP000761534"/>
    </source>
</evidence>
<dbReference type="PANTHER" id="PTHR10501">
    <property type="entry name" value="U1 SMALL NUCLEAR RIBONUCLEOPROTEIN A/U2 SMALL NUCLEAR RIBONUCLEOPROTEIN B"/>
    <property type="match status" value="1"/>
</dbReference>
<accession>A0A642UQ19</accession>
<dbReference type="Gene3D" id="3.30.70.330">
    <property type="match status" value="2"/>
</dbReference>
<dbReference type="SUPFAM" id="SSF54928">
    <property type="entry name" value="RNA-binding domain, RBD"/>
    <property type="match status" value="1"/>
</dbReference>
<reference evidence="5" key="1">
    <citation type="journal article" date="2019" name="G3 (Bethesda)">
        <title>Genome Assemblies of Two Rare Opportunistic Yeast Pathogens: Diutina rugosa (syn. Candida rugosa) and Trichomonascus ciferrii (syn. Candida ciferrii).</title>
        <authorList>
            <person name="Mixao V."/>
            <person name="Saus E."/>
            <person name="Hansen A.P."/>
            <person name="Lass-Florl C."/>
            <person name="Gabaldon T."/>
        </authorList>
    </citation>
    <scope>NUCLEOTIDE SEQUENCE</scope>
    <source>
        <strain evidence="5">CBS 4856</strain>
    </source>
</reference>
<keyword evidence="1 2" id="KW-0694">RNA-binding</keyword>
<keyword evidence="6" id="KW-1185">Reference proteome</keyword>
<proteinExistence type="predicted"/>
<dbReference type="CDD" id="cd12247">
    <property type="entry name" value="RRM2_U1A_like"/>
    <property type="match status" value="1"/>
</dbReference>
<feature type="region of interest" description="Disordered" evidence="3">
    <location>
        <begin position="40"/>
        <end position="98"/>
    </location>
</feature>
<dbReference type="Proteomes" id="UP000761534">
    <property type="component" value="Unassembled WGS sequence"/>
</dbReference>
<feature type="domain" description="RRM" evidence="4">
    <location>
        <begin position="1"/>
        <end position="39"/>
    </location>
</feature>
<dbReference type="InterPro" id="IPR035979">
    <property type="entry name" value="RBD_domain_sf"/>
</dbReference>
<dbReference type="OrthoDB" id="266020at2759"/>
<evidence type="ECO:0000256" key="1">
    <source>
        <dbReference type="ARBA" id="ARBA00022884"/>
    </source>
</evidence>
<feature type="compositionally biased region" description="Basic and acidic residues" evidence="3">
    <location>
        <begin position="40"/>
        <end position="86"/>
    </location>
</feature>
<protein>
    <recommendedName>
        <fullName evidence="4">RRM domain-containing protein</fullName>
    </recommendedName>
</protein>
<dbReference type="VEuPathDB" id="FungiDB:TRICI_005717"/>
<dbReference type="AlphaFoldDB" id="A0A642UQ19"/>
<dbReference type="Pfam" id="PF00076">
    <property type="entry name" value="RRM_1"/>
    <property type="match status" value="1"/>
</dbReference>
<sequence>MRGQAFVVFDDIKSAEKAREEYKNHELFGKPMVVQFAKSRSDATVKRTQTEQEFEKHKEERLKNKVEIKPKASTEETKKRRLEAEKKKAKRAKVSTDTQPPNKVLFLENLPPGIAQEKLSEIFSAYPGFIEVRLVSVRRLGFVEYYSDEEAIVAKEQTDGLVLDDHPVKITYAKK</sequence>
<evidence type="ECO:0000313" key="5">
    <source>
        <dbReference type="EMBL" id="KAA8903359.1"/>
    </source>
</evidence>
<name>A0A642UQ19_9ASCO</name>
<evidence type="ECO:0000256" key="2">
    <source>
        <dbReference type="PROSITE-ProRule" id="PRU00176"/>
    </source>
</evidence>
<evidence type="ECO:0000259" key="4">
    <source>
        <dbReference type="PROSITE" id="PS50102"/>
    </source>
</evidence>
<dbReference type="EMBL" id="SWFS01000442">
    <property type="protein sequence ID" value="KAA8903359.1"/>
    <property type="molecule type" value="Genomic_DNA"/>
</dbReference>
<dbReference type="InterPro" id="IPR012677">
    <property type="entry name" value="Nucleotide-bd_a/b_plait_sf"/>
</dbReference>
<feature type="domain" description="RRM" evidence="4">
    <location>
        <begin position="103"/>
        <end position="175"/>
    </location>
</feature>
<dbReference type="FunFam" id="3.30.70.330:FF:000029">
    <property type="entry name" value="U2 small nuclear ribonucleoprotein B"/>
    <property type="match status" value="1"/>
</dbReference>
<evidence type="ECO:0000256" key="3">
    <source>
        <dbReference type="SAM" id="MobiDB-lite"/>
    </source>
</evidence>
<gene>
    <name evidence="5" type="ORF">TRICI_005717</name>
</gene>
<dbReference type="InterPro" id="IPR000504">
    <property type="entry name" value="RRM_dom"/>
</dbReference>
<dbReference type="PROSITE" id="PS50102">
    <property type="entry name" value="RRM"/>
    <property type="match status" value="2"/>
</dbReference>
<organism evidence="5 6">
    <name type="scientific">Trichomonascus ciferrii</name>
    <dbReference type="NCBI Taxonomy" id="44093"/>
    <lineage>
        <taxon>Eukaryota</taxon>
        <taxon>Fungi</taxon>
        <taxon>Dikarya</taxon>
        <taxon>Ascomycota</taxon>
        <taxon>Saccharomycotina</taxon>
        <taxon>Dipodascomycetes</taxon>
        <taxon>Dipodascales</taxon>
        <taxon>Trichomonascaceae</taxon>
        <taxon>Trichomonascus</taxon>
        <taxon>Trichomonascus ciferrii complex</taxon>
    </lineage>
</organism>